<gene>
    <name evidence="2" type="primary">AMV184</name>
</gene>
<dbReference type="RefSeq" id="NP_064966.1">
    <property type="nucleotide sequence ID" value="NC_002520.1"/>
</dbReference>
<name>Q9EML9_AMEPV</name>
<reference evidence="2 3" key="1">
    <citation type="journal article" date="2000" name="Virology">
        <title>Complete genomic sequence of the Amsacta moorei entomopoxvirus: analysis and comparison with other poxviruses.</title>
        <authorList>
            <person name="Bawden A.L."/>
            <person name="Glassberg K.J."/>
            <person name="Diggans J."/>
            <person name="Shaw R."/>
            <person name="Farmerie W."/>
            <person name="Moyer R.W."/>
        </authorList>
    </citation>
    <scope>NUCLEOTIDE SEQUENCE [LARGE SCALE GENOMIC DNA]</scope>
</reference>
<organism evidence="2 3">
    <name type="scientific">Amsacta moorei entomopoxvirus</name>
    <name type="common">AmEPV</name>
    <dbReference type="NCBI Taxonomy" id="28321"/>
    <lineage>
        <taxon>Viruses</taxon>
        <taxon>Varidnaviria</taxon>
        <taxon>Bamfordvirae</taxon>
        <taxon>Nucleocytoviricota</taxon>
        <taxon>Pokkesviricetes</taxon>
        <taxon>Chitovirales</taxon>
        <taxon>Poxviridae</taxon>
        <taxon>Entomopoxvirinae</taxon>
        <taxon>Betaentomopoxvirus</taxon>
    </lineage>
</organism>
<keyword evidence="1" id="KW-0472">Membrane</keyword>
<feature type="transmembrane region" description="Helical" evidence="1">
    <location>
        <begin position="46"/>
        <end position="65"/>
    </location>
</feature>
<evidence type="ECO:0000313" key="2">
    <source>
        <dbReference type="EMBL" id="AAG02890.1"/>
    </source>
</evidence>
<evidence type="ECO:0000256" key="1">
    <source>
        <dbReference type="SAM" id="Phobius"/>
    </source>
</evidence>
<evidence type="ECO:0000313" key="3">
    <source>
        <dbReference type="Proteomes" id="UP000000872"/>
    </source>
</evidence>
<keyword evidence="1" id="KW-0812">Transmembrane</keyword>
<dbReference type="GeneID" id="1494774"/>
<dbReference type="Proteomes" id="UP000000872">
    <property type="component" value="Segment"/>
</dbReference>
<keyword evidence="1" id="KW-1133">Transmembrane helix</keyword>
<sequence length="82" mass="9384">MLVIITKYYGFMTKSVPTLIFKNDIIELYLSINLTLVIIAKLFNILLIDILLFTGISPIITYLLYLDFINSICDTISNTSLF</sequence>
<organismHost>
    <name type="scientific">Amsacta</name>
    <dbReference type="NCBI Taxonomy" id="340055"/>
</organismHost>
<keyword evidence="3" id="KW-1185">Reference proteome</keyword>
<dbReference type="EMBL" id="AF250284">
    <property type="protein sequence ID" value="AAG02890.1"/>
    <property type="molecule type" value="Genomic_DNA"/>
</dbReference>
<accession>Q9EML9</accession>
<proteinExistence type="predicted"/>
<protein>
    <submittedName>
        <fullName evidence="2">AMV184</fullName>
    </submittedName>
</protein>
<dbReference type="KEGG" id="vg:1494774"/>